<dbReference type="SUPFAM" id="SSF52540">
    <property type="entry name" value="P-loop containing nucleoside triphosphate hydrolases"/>
    <property type="match status" value="1"/>
</dbReference>
<proteinExistence type="predicted"/>
<accession>A0AAE4SZ33</accession>
<dbReference type="EMBL" id="JAVBIB010000010">
    <property type="protein sequence ID" value="MDV2419617.1"/>
    <property type="molecule type" value="Genomic_DNA"/>
</dbReference>
<comment type="caution">
    <text evidence="1">The sequence shown here is derived from an EMBL/GenBank/DDBJ whole genome shotgun (WGS) entry which is preliminary data.</text>
</comment>
<evidence type="ECO:0000313" key="2">
    <source>
        <dbReference type="Proteomes" id="UP001185706"/>
    </source>
</evidence>
<dbReference type="AlphaFoldDB" id="A0AAE4SZ33"/>
<reference evidence="1" key="1">
    <citation type="submission" date="2023-08" db="EMBL/GenBank/DDBJ databases">
        <title>Genomic characterization of the C. tuberculostearicum species complex, a ubiquitous member of the human skin microbiome.</title>
        <authorList>
            <person name="Ahmed N."/>
            <person name="Deming C."/>
            <person name="Conlan S."/>
            <person name="Segre J."/>
        </authorList>
    </citation>
    <scope>NUCLEOTIDE SEQUENCE</scope>
    <source>
        <strain evidence="1">CTNIH22</strain>
    </source>
</reference>
<evidence type="ECO:0000313" key="1">
    <source>
        <dbReference type="EMBL" id="MDV2419617.1"/>
    </source>
</evidence>
<dbReference type="Gene3D" id="3.40.50.300">
    <property type="entry name" value="P-loop containing nucleotide triphosphate hydrolases"/>
    <property type="match status" value="1"/>
</dbReference>
<dbReference type="RefSeq" id="WP_316993542.1">
    <property type="nucleotide sequence ID" value="NZ_JAVBIB010000010.1"/>
</dbReference>
<dbReference type="Proteomes" id="UP001185706">
    <property type="component" value="Unassembled WGS sequence"/>
</dbReference>
<dbReference type="InterPro" id="IPR027417">
    <property type="entry name" value="P-loop_NTPase"/>
</dbReference>
<organism evidence="1 2">
    <name type="scientific">Corynebacterium tuberculostearicum</name>
    <dbReference type="NCBI Taxonomy" id="38304"/>
    <lineage>
        <taxon>Bacteria</taxon>
        <taxon>Bacillati</taxon>
        <taxon>Actinomycetota</taxon>
        <taxon>Actinomycetes</taxon>
        <taxon>Mycobacteriales</taxon>
        <taxon>Corynebacteriaceae</taxon>
        <taxon>Corynebacterium</taxon>
    </lineage>
</organism>
<protein>
    <submittedName>
        <fullName evidence="1">Uncharacterized protein</fullName>
    </submittedName>
</protein>
<sequence>MGKSVAIADTSWDGGAAHWLKLARQSGNVSPIVVREFPIDATLQSHEVVELGDNIRSNIQKLEDSLGDNGIVIVDTNSHQEQILRELDSIVDRFAVPFDGASVSVTQTRRTLLAVNKPTTLFKCRRMDDESRYQEMLNKVGVKASREANAAIAYSEDAQRCRIPDNMSDYEALATELIK</sequence>
<name>A0AAE4SZ33_9CORY</name>
<gene>
    <name evidence="1" type="ORF">RAE03_07500</name>
</gene>